<evidence type="ECO:0000313" key="2">
    <source>
        <dbReference type="Proteomes" id="UP000233556"/>
    </source>
</evidence>
<dbReference type="AlphaFoldDB" id="A0A2I0TVS9"/>
<gene>
    <name evidence="1" type="ORF">llap_11788</name>
</gene>
<reference evidence="2" key="1">
    <citation type="submission" date="2017-11" db="EMBL/GenBank/DDBJ databases">
        <authorList>
            <person name="Lima N.C."/>
            <person name="Parody-Merino A.M."/>
            <person name="Battley P.F."/>
            <person name="Fidler A.E."/>
            <person name="Prosdocimi F."/>
        </authorList>
    </citation>
    <scope>NUCLEOTIDE SEQUENCE [LARGE SCALE GENOMIC DNA]</scope>
</reference>
<keyword evidence="2" id="KW-1185">Reference proteome</keyword>
<accession>A0A2I0TVS9</accession>
<proteinExistence type="predicted"/>
<sequence>MDNPNTMAMSSMAVNGACDVPEAQHVARVLLERGQLGKPETPCSWATTSSISPCRSRGTMLGSPLEACFSSFITTIFCKERHVQNPKITILHTVDMLTVDQSSDEVITIGKDG</sequence>
<evidence type="ECO:0000313" key="1">
    <source>
        <dbReference type="EMBL" id="PKU37905.1"/>
    </source>
</evidence>
<protein>
    <submittedName>
        <fullName evidence="1">Uncharacterized protein</fullName>
    </submittedName>
</protein>
<dbReference type="EMBL" id="KZ506934">
    <property type="protein sequence ID" value="PKU37905.1"/>
    <property type="molecule type" value="Genomic_DNA"/>
</dbReference>
<dbReference type="Proteomes" id="UP000233556">
    <property type="component" value="Unassembled WGS sequence"/>
</dbReference>
<organism evidence="1 2">
    <name type="scientific">Limosa lapponica baueri</name>
    <dbReference type="NCBI Taxonomy" id="1758121"/>
    <lineage>
        <taxon>Eukaryota</taxon>
        <taxon>Metazoa</taxon>
        <taxon>Chordata</taxon>
        <taxon>Craniata</taxon>
        <taxon>Vertebrata</taxon>
        <taxon>Euteleostomi</taxon>
        <taxon>Archelosauria</taxon>
        <taxon>Archosauria</taxon>
        <taxon>Dinosauria</taxon>
        <taxon>Saurischia</taxon>
        <taxon>Theropoda</taxon>
        <taxon>Coelurosauria</taxon>
        <taxon>Aves</taxon>
        <taxon>Neognathae</taxon>
        <taxon>Neoaves</taxon>
        <taxon>Charadriiformes</taxon>
        <taxon>Scolopacidae</taxon>
        <taxon>Limosa</taxon>
    </lineage>
</organism>
<reference evidence="2" key="2">
    <citation type="submission" date="2017-12" db="EMBL/GenBank/DDBJ databases">
        <title>Genome sequence of the Bar-tailed Godwit (Limosa lapponica baueri).</title>
        <authorList>
            <person name="Lima N.C.B."/>
            <person name="Parody-Merino A.M."/>
            <person name="Battley P.F."/>
            <person name="Fidler A.E."/>
            <person name="Prosdocimi F."/>
        </authorList>
    </citation>
    <scope>NUCLEOTIDE SEQUENCE [LARGE SCALE GENOMIC DNA]</scope>
</reference>
<name>A0A2I0TVS9_LIMLA</name>